<name>A0A1I5REE4_9SPHN</name>
<keyword evidence="2" id="KW-1185">Reference proteome</keyword>
<evidence type="ECO:0000313" key="1">
    <source>
        <dbReference type="EMBL" id="SFP56750.1"/>
    </source>
</evidence>
<dbReference type="Proteomes" id="UP000199586">
    <property type="component" value="Unassembled WGS sequence"/>
</dbReference>
<sequence>MAQTQRTPGTAIADNPIGGAATSVSAAGLPMLTVSKRGSWFQSPHVCIPANWEKGSLVVLIEIEAWSRLLRSSGGDVAVAKKAALRHAEHGGSWVPDFGEPAVFINR</sequence>
<accession>A0A1I5REE4</accession>
<dbReference type="EMBL" id="FOXP01000003">
    <property type="protein sequence ID" value="SFP56750.1"/>
    <property type="molecule type" value="Genomic_DNA"/>
</dbReference>
<protein>
    <submittedName>
        <fullName evidence="1">Uncharacterized protein</fullName>
    </submittedName>
</protein>
<dbReference type="AlphaFoldDB" id="A0A1I5REE4"/>
<evidence type="ECO:0000313" key="2">
    <source>
        <dbReference type="Proteomes" id="UP000199586"/>
    </source>
</evidence>
<organism evidence="1 2">
    <name type="scientific">Sphingomonas rubra</name>
    <dbReference type="NCBI Taxonomy" id="634430"/>
    <lineage>
        <taxon>Bacteria</taxon>
        <taxon>Pseudomonadati</taxon>
        <taxon>Pseudomonadota</taxon>
        <taxon>Alphaproteobacteria</taxon>
        <taxon>Sphingomonadales</taxon>
        <taxon>Sphingomonadaceae</taxon>
        <taxon>Sphingomonas</taxon>
    </lineage>
</organism>
<proteinExistence type="predicted"/>
<reference evidence="1 2" key="1">
    <citation type="submission" date="2016-10" db="EMBL/GenBank/DDBJ databases">
        <authorList>
            <person name="de Groot N.N."/>
        </authorList>
    </citation>
    <scope>NUCLEOTIDE SEQUENCE [LARGE SCALE GENOMIC DNA]</scope>
    <source>
        <strain evidence="1 2">CGMCC 1.9113</strain>
    </source>
</reference>
<gene>
    <name evidence="1" type="ORF">SAMN04488241_103195</name>
</gene>